<evidence type="ECO:0000313" key="1">
    <source>
        <dbReference type="EMBL" id="SPZ84847.1"/>
    </source>
</evidence>
<evidence type="ECO:0000313" key="2">
    <source>
        <dbReference type="Proteomes" id="UP000251241"/>
    </source>
</evidence>
<dbReference type="AlphaFoldDB" id="A0A2X2IRH1"/>
<protein>
    <recommendedName>
        <fullName evidence="3">Phosphoenolpyruvate carboxylase</fullName>
    </recommendedName>
</protein>
<dbReference type="EMBL" id="UAUU01000005">
    <property type="protein sequence ID" value="SPZ84847.1"/>
    <property type="molecule type" value="Genomic_DNA"/>
</dbReference>
<dbReference type="SUPFAM" id="SSF51621">
    <property type="entry name" value="Phosphoenolpyruvate/pyruvate domain"/>
    <property type="match status" value="1"/>
</dbReference>
<sequence length="198" mass="22868">MTTFKDLNMKQSKNEAVFQDEVLTRFELFKSLFLTLPFQRVKDTGTLLPFFAKQCEKGVDQHLTPDEIIKSFFDQHEEFSSEEQRIDLLFRFVQYIERQVVLFDAIEDSSFQMVGRGDDENVLGALIKNAEGSDDMRRKIVSKLKDFSVRLVLTAHPTQFYPGPVLGIINDLIDAIKTNDIHSIHLLLQQLGKNAFHQ</sequence>
<dbReference type="InterPro" id="IPR015813">
    <property type="entry name" value="Pyrv/PenolPyrv_kinase-like_dom"/>
</dbReference>
<accession>A0A2X2IRH1</accession>
<reference evidence="1 2" key="1">
    <citation type="submission" date="2018-06" db="EMBL/GenBank/DDBJ databases">
        <authorList>
            <consortium name="Pathogen Informatics"/>
            <person name="Doyle S."/>
        </authorList>
    </citation>
    <scope>NUCLEOTIDE SEQUENCE [LARGE SCALE GENOMIC DNA]</scope>
    <source>
        <strain evidence="1 2">NCTC11343</strain>
    </source>
</reference>
<gene>
    <name evidence="1" type="ORF">NCTC11343_01393</name>
</gene>
<organism evidence="1 2">
    <name type="scientific">Sphingobacterium multivorum</name>
    <dbReference type="NCBI Taxonomy" id="28454"/>
    <lineage>
        <taxon>Bacteria</taxon>
        <taxon>Pseudomonadati</taxon>
        <taxon>Bacteroidota</taxon>
        <taxon>Sphingobacteriia</taxon>
        <taxon>Sphingobacteriales</taxon>
        <taxon>Sphingobacteriaceae</taxon>
        <taxon>Sphingobacterium</taxon>
    </lineage>
</organism>
<dbReference type="Proteomes" id="UP000251241">
    <property type="component" value="Unassembled WGS sequence"/>
</dbReference>
<dbReference type="GO" id="GO:0003824">
    <property type="term" value="F:catalytic activity"/>
    <property type="evidence" value="ECO:0007669"/>
    <property type="project" value="InterPro"/>
</dbReference>
<proteinExistence type="predicted"/>
<evidence type="ECO:0008006" key="3">
    <source>
        <dbReference type="Google" id="ProtNLM"/>
    </source>
</evidence>
<name>A0A2X2IRH1_SPHMU</name>